<proteinExistence type="predicted"/>
<sequence>MTVPGDPHPKLRAIFLDAAGTLFHLHEPVGDTYARIAAKHGVAAEPRALEKAFRSAWKAVPSPVHPEGVPPMDDDRSWWHEVVRLTFSHGAAPTNSGAIPQEVFEPMFADMYAHFANADAWQLYEDTLPALELLRAHSHNGPHLRLFVLSNFDRRLHPILSGLGIAHFFEQVLLSSDVGASKPHARMFQAALTAANVAASQCLHLGDDERCDFEGAHAAGMHAFLVARPEVTLLTLAEKVLQDEFPLAPSAKTPT</sequence>
<dbReference type="SUPFAM" id="SSF56784">
    <property type="entry name" value="HAD-like"/>
    <property type="match status" value="1"/>
</dbReference>
<dbReference type="SFLD" id="SFLDG01129">
    <property type="entry name" value="C1.5:_HAD__Beta-PGM__Phosphata"/>
    <property type="match status" value="1"/>
</dbReference>
<dbReference type="InterPro" id="IPR011949">
    <property type="entry name" value="HAD-SF_hydro_IA_REG-2-like"/>
</dbReference>
<dbReference type="SFLD" id="SFLDS00003">
    <property type="entry name" value="Haloacid_Dehalogenase"/>
    <property type="match status" value="1"/>
</dbReference>
<dbReference type="AlphaFoldDB" id="A0A366HU28"/>
<dbReference type="InterPro" id="IPR006439">
    <property type="entry name" value="HAD-SF_hydro_IA"/>
</dbReference>
<dbReference type="EMBL" id="QNRR01000002">
    <property type="protein sequence ID" value="RBP46588.1"/>
    <property type="molecule type" value="Genomic_DNA"/>
</dbReference>
<dbReference type="NCBIfam" id="TIGR02252">
    <property type="entry name" value="DREG-2"/>
    <property type="match status" value="1"/>
</dbReference>
<dbReference type="RefSeq" id="WP_170156991.1">
    <property type="nucleotide sequence ID" value="NZ_QNRR01000002.1"/>
</dbReference>
<evidence type="ECO:0000313" key="2">
    <source>
        <dbReference type="Proteomes" id="UP000253426"/>
    </source>
</evidence>
<dbReference type="Pfam" id="PF00702">
    <property type="entry name" value="Hydrolase"/>
    <property type="match status" value="1"/>
</dbReference>
<comment type="caution">
    <text evidence="1">The sequence shown here is derived from an EMBL/GenBank/DDBJ whole genome shotgun (WGS) entry which is preliminary data.</text>
</comment>
<dbReference type="PANTHER" id="PTHR46191:SF2">
    <property type="entry name" value="HALOACID DEHALOGENASE-LIKE HYDROLASE DOMAIN-CONTAINING PROTEIN 3"/>
    <property type="match status" value="1"/>
</dbReference>
<dbReference type="PANTHER" id="PTHR46191">
    <property type="match status" value="1"/>
</dbReference>
<dbReference type="InterPro" id="IPR036412">
    <property type="entry name" value="HAD-like_sf"/>
</dbReference>
<keyword evidence="1" id="KW-0378">Hydrolase</keyword>
<dbReference type="InterPro" id="IPR023214">
    <property type="entry name" value="HAD_sf"/>
</dbReference>
<dbReference type="InterPro" id="IPR051828">
    <property type="entry name" value="HAD-like_hydrolase_domain"/>
</dbReference>
<gene>
    <name evidence="1" type="ORF">DES53_102979</name>
</gene>
<keyword evidence="2" id="KW-1185">Reference proteome</keyword>
<dbReference type="GO" id="GO:0016787">
    <property type="term" value="F:hydrolase activity"/>
    <property type="evidence" value="ECO:0007669"/>
    <property type="project" value="UniProtKB-KW"/>
</dbReference>
<name>A0A366HU28_9BACT</name>
<dbReference type="Gene3D" id="3.40.50.1000">
    <property type="entry name" value="HAD superfamily/HAD-like"/>
    <property type="match status" value="1"/>
</dbReference>
<dbReference type="NCBIfam" id="TIGR01549">
    <property type="entry name" value="HAD-SF-IA-v1"/>
    <property type="match status" value="1"/>
</dbReference>
<dbReference type="Gene3D" id="1.10.150.720">
    <property type="entry name" value="Haloacid dehalogenase-like hydrolase"/>
    <property type="match status" value="1"/>
</dbReference>
<dbReference type="InterPro" id="IPR044924">
    <property type="entry name" value="HAD-SF_hydro_IA_REG-2-like_cap"/>
</dbReference>
<dbReference type="Proteomes" id="UP000253426">
    <property type="component" value="Unassembled WGS sequence"/>
</dbReference>
<reference evidence="1 2" key="1">
    <citation type="submission" date="2018-06" db="EMBL/GenBank/DDBJ databases">
        <title>Genomic Encyclopedia of Type Strains, Phase IV (KMG-IV): sequencing the most valuable type-strain genomes for metagenomic binning, comparative biology and taxonomic classification.</title>
        <authorList>
            <person name="Goeker M."/>
        </authorList>
    </citation>
    <scope>NUCLEOTIDE SEQUENCE [LARGE SCALE GENOMIC DNA]</scope>
    <source>
        <strain evidence="1 2">DSM 25532</strain>
    </source>
</reference>
<accession>A0A366HU28</accession>
<organism evidence="1 2">
    <name type="scientific">Roseimicrobium gellanilyticum</name>
    <dbReference type="NCBI Taxonomy" id="748857"/>
    <lineage>
        <taxon>Bacteria</taxon>
        <taxon>Pseudomonadati</taxon>
        <taxon>Verrucomicrobiota</taxon>
        <taxon>Verrucomicrobiia</taxon>
        <taxon>Verrucomicrobiales</taxon>
        <taxon>Verrucomicrobiaceae</taxon>
        <taxon>Roseimicrobium</taxon>
    </lineage>
</organism>
<evidence type="ECO:0000313" key="1">
    <source>
        <dbReference type="EMBL" id="RBP46588.1"/>
    </source>
</evidence>
<dbReference type="NCBIfam" id="TIGR01509">
    <property type="entry name" value="HAD-SF-IA-v3"/>
    <property type="match status" value="1"/>
</dbReference>
<protein>
    <submittedName>
        <fullName evidence="1">Putative hydrolase of the HAD superfamily</fullName>
    </submittedName>
</protein>